<feature type="compositionally biased region" description="Polar residues" evidence="1">
    <location>
        <begin position="35"/>
        <end position="45"/>
    </location>
</feature>
<dbReference type="EMBL" id="WESC01000025">
    <property type="protein sequence ID" value="KAB7738416.1"/>
    <property type="molecule type" value="Genomic_DNA"/>
</dbReference>
<feature type="region of interest" description="Disordered" evidence="1">
    <location>
        <begin position="1"/>
        <end position="55"/>
    </location>
</feature>
<evidence type="ECO:0000313" key="2">
    <source>
        <dbReference type="EMBL" id="KAB7738416.1"/>
    </source>
</evidence>
<evidence type="ECO:0008006" key="4">
    <source>
        <dbReference type="Google" id="ProtNLM"/>
    </source>
</evidence>
<organism evidence="2 3">
    <name type="scientific">Parvibaculum sedimenti</name>
    <dbReference type="NCBI Taxonomy" id="2608632"/>
    <lineage>
        <taxon>Bacteria</taxon>
        <taxon>Pseudomonadati</taxon>
        <taxon>Pseudomonadota</taxon>
        <taxon>Alphaproteobacteria</taxon>
        <taxon>Hyphomicrobiales</taxon>
        <taxon>Parvibaculaceae</taxon>
        <taxon>Parvibaculum</taxon>
    </lineage>
</organism>
<evidence type="ECO:0000256" key="1">
    <source>
        <dbReference type="SAM" id="MobiDB-lite"/>
    </source>
</evidence>
<comment type="caution">
    <text evidence="2">The sequence shown here is derived from an EMBL/GenBank/DDBJ whole genome shotgun (WGS) entry which is preliminary data.</text>
</comment>
<dbReference type="Proteomes" id="UP000468901">
    <property type="component" value="Unassembled WGS sequence"/>
</dbReference>
<dbReference type="Gene3D" id="3.30.70.1790">
    <property type="entry name" value="RepB DNA-primase, N-terminal domain"/>
    <property type="match status" value="1"/>
</dbReference>
<gene>
    <name evidence="2" type="ORF">F2P47_17295</name>
</gene>
<protein>
    <recommendedName>
        <fullName evidence="4">RepB-like DNA primase domain-containing protein</fullName>
    </recommendedName>
</protein>
<keyword evidence="3" id="KW-1185">Reference proteome</keyword>
<feature type="compositionally biased region" description="Basic and acidic residues" evidence="1">
    <location>
        <begin position="1"/>
        <end position="34"/>
    </location>
</feature>
<dbReference type="RefSeq" id="WP_152217646.1">
    <property type="nucleotide sequence ID" value="NZ_WESC01000025.1"/>
</dbReference>
<proteinExistence type="predicted"/>
<reference evidence="2 3" key="1">
    <citation type="submission" date="2019-09" db="EMBL/GenBank/DDBJ databases">
        <title>Parvibaculum sedimenti sp. nov., isolated from sediment.</title>
        <authorList>
            <person name="Wang Y."/>
        </authorList>
    </citation>
    <scope>NUCLEOTIDE SEQUENCE [LARGE SCALE GENOMIC DNA]</scope>
    <source>
        <strain evidence="2 3">HXT-9</strain>
    </source>
</reference>
<name>A0A6N6VCK8_9HYPH</name>
<evidence type="ECO:0000313" key="3">
    <source>
        <dbReference type="Proteomes" id="UP000468901"/>
    </source>
</evidence>
<sequence>MADSHLPDRNEMLHPDVVSEHADHDQAPQGRDDTSITNAGMTDLSTPLLETAETDETYSVSNKEFMQAIFHKQPDGASPAVVSFAGHPGHVSASEWGGKPWRREADELEHLSAAANNYFSLSTHRPEPDGKIRRRKSCFSALHAVMLDDVGTKVPFERLNVPPSWLIQTSPGNYQAGYILRDPIDDTSKADQLMKAIISKGLCDPGAGGPTARLARLPVATNGKHTPLFKCRLSKWAPGRLYTVGELIEGFQLDIKPLGRAGSATPHYSRDDNSVLTLPPEENAILKELGMRGWLKGNPSAGKHEITCPWVTEHTDGIDSGTAYFEPSAAHPQGGFKCLHGHCAERHLIDLLKELGLDESAARSKATIRVEPGNIHLTADAAEQVLATSGRFFQNGHRIVEIATDPGTGQVSMRLVEMSELIKVLAEKVDWLKYDASSKQMHRIDPPSRALMVLHESRTFKHLPVLKGLANQPYFRADLSLVRNSGYDAASCIYGVFDDQAFFVSANPTKEDAIAALNELKDIVSEYCFVSDIDRAAALAGMLTATLRTSLPQAPLLHSRGCGPGTGKSHLNSVLTAFATPQISAPLSFATGESEFQKKLFAELLTSPAVINFDNLTSDLIPHNCFCTALTSEYISDRILKSSRTITVGTRTLMLSSGNNVGPVRDLARRTITINLDPRCEMPAMRSFARPNLLEEIRRRRTHYVSLALTIVHAWVCAGKPITDCRAFSGYEMWSQLCRQPLLWLDECDPVKSVIQALAEDPDREMLRRLHLCWQYEFGDYGGTVRQLLNPKAPPDGESLELQEVIHEIAGERDGINHRRLGKWIARHAGQVVDGLYFEKARSKRSVDVWLLRKRE</sequence>
<accession>A0A6N6VCK8</accession>
<dbReference type="AlphaFoldDB" id="A0A6N6VCK8"/>